<name>A0A2K8UGR9_9GAMM</name>
<protein>
    <recommendedName>
        <fullName evidence="3">HTH cro/C1-type domain-containing protein</fullName>
    </recommendedName>
</protein>
<dbReference type="Proteomes" id="UP000232638">
    <property type="component" value="Chromosome"/>
</dbReference>
<organism evidence="1 2">
    <name type="scientific">Candidatus Thiodictyon syntrophicum</name>
    <dbReference type="NCBI Taxonomy" id="1166950"/>
    <lineage>
        <taxon>Bacteria</taxon>
        <taxon>Pseudomonadati</taxon>
        <taxon>Pseudomonadota</taxon>
        <taxon>Gammaproteobacteria</taxon>
        <taxon>Chromatiales</taxon>
        <taxon>Chromatiaceae</taxon>
        <taxon>Thiodictyon</taxon>
    </lineage>
</organism>
<dbReference type="InterPro" id="IPR018841">
    <property type="entry name" value="DUF2442"/>
</dbReference>
<dbReference type="Gene3D" id="1.10.260.40">
    <property type="entry name" value="lambda repressor-like DNA-binding domains"/>
    <property type="match status" value="1"/>
</dbReference>
<accession>A0A2K8UGR9</accession>
<dbReference type="Gene3D" id="3.30.2020.10">
    <property type="entry name" value="NE0471-like N-terminal domain"/>
    <property type="match status" value="1"/>
</dbReference>
<reference evidence="1 2" key="1">
    <citation type="submission" date="2017-03" db="EMBL/GenBank/DDBJ databases">
        <title>Complete genome sequence of Candidatus 'Thiodictyon syntrophicum' sp. nov. strain Cad16T, a photolithoautotroph purple sulfur bacterium isolated from an alpine meromictic lake.</title>
        <authorList>
            <person name="Luedin S.M."/>
            <person name="Pothier J.F."/>
            <person name="Danza F."/>
            <person name="Storelli N."/>
            <person name="Wittwer M."/>
            <person name="Tonolla M."/>
        </authorList>
    </citation>
    <scope>NUCLEOTIDE SEQUENCE [LARGE SCALE GENOMIC DNA]</scope>
    <source>
        <strain evidence="1 2">Cad16T</strain>
    </source>
</reference>
<dbReference type="SUPFAM" id="SSF47413">
    <property type="entry name" value="lambda repressor-like DNA-binding domains"/>
    <property type="match status" value="1"/>
</dbReference>
<proteinExistence type="predicted"/>
<dbReference type="InterPro" id="IPR010982">
    <property type="entry name" value="Lambda_DNA-bd_dom_sf"/>
</dbReference>
<dbReference type="Pfam" id="PF10387">
    <property type="entry name" value="DUF2442"/>
    <property type="match status" value="1"/>
</dbReference>
<dbReference type="AlphaFoldDB" id="A0A2K8UGR9"/>
<dbReference type="GO" id="GO:0003677">
    <property type="term" value="F:DNA binding"/>
    <property type="evidence" value="ECO:0007669"/>
    <property type="project" value="InterPro"/>
</dbReference>
<evidence type="ECO:0008006" key="3">
    <source>
        <dbReference type="Google" id="ProtNLM"/>
    </source>
</evidence>
<evidence type="ECO:0000313" key="1">
    <source>
        <dbReference type="EMBL" id="AUB84727.1"/>
    </source>
</evidence>
<dbReference type="SUPFAM" id="SSF143880">
    <property type="entry name" value="NE0471 N-terminal domain-like"/>
    <property type="match status" value="1"/>
</dbReference>
<dbReference type="InterPro" id="IPR036782">
    <property type="entry name" value="NE0471-like_N"/>
</dbReference>
<sequence>MRGACAMSKDHFQLTRVAALPDYRLGLSYADGHSFEVDLRGWIATTVPLRPLQDAALFAQAKVGFAGRTVEWIEDALDLGADNLRNLAVEQAGGIGHERIWNWLHDTGMTPDQAARALGISRRMLIYYRDGEKPIPRAIWLACLGWEAVRPMNDSLPRNIPTAREYAALHA</sequence>
<dbReference type="EMBL" id="CP020370">
    <property type="protein sequence ID" value="AUB84727.1"/>
    <property type="molecule type" value="Genomic_DNA"/>
</dbReference>
<evidence type="ECO:0000313" key="2">
    <source>
        <dbReference type="Proteomes" id="UP000232638"/>
    </source>
</evidence>
<gene>
    <name evidence="1" type="ORF">THSYN_10850</name>
</gene>
<keyword evidence="2" id="KW-1185">Reference proteome</keyword>
<dbReference type="KEGG" id="tsy:THSYN_10850"/>